<protein>
    <submittedName>
        <fullName evidence="2">T23J18.16</fullName>
    </submittedName>
</protein>
<organism evidence="2">
    <name type="scientific">Arabidopsis thaliana</name>
    <name type="common">Mouse-ear cress</name>
    <dbReference type="NCBI Taxonomy" id="3702"/>
    <lineage>
        <taxon>Eukaryota</taxon>
        <taxon>Viridiplantae</taxon>
        <taxon>Streptophyta</taxon>
        <taxon>Embryophyta</taxon>
        <taxon>Tracheophyta</taxon>
        <taxon>Spermatophyta</taxon>
        <taxon>Magnoliopsida</taxon>
        <taxon>eudicotyledons</taxon>
        <taxon>Gunneridae</taxon>
        <taxon>Pentapetalae</taxon>
        <taxon>rosids</taxon>
        <taxon>malvids</taxon>
        <taxon>Brassicales</taxon>
        <taxon>Brassicaceae</taxon>
        <taxon>Camelineae</taxon>
        <taxon>Arabidopsis</taxon>
    </lineage>
</organism>
<dbReference type="TAIR" id="AT1G11490"/>
<evidence type="ECO:0000313" key="2">
    <source>
        <dbReference type="EMBL" id="AAF16645.1"/>
    </source>
</evidence>
<proteinExistence type="predicted"/>
<dbReference type="PANTHER" id="PTHR31681">
    <property type="entry name" value="C2H2-LIKE ZINC FINGER PROTEIN"/>
    <property type="match status" value="1"/>
</dbReference>
<reference evidence="2" key="1">
    <citation type="submission" date="1999-11" db="EMBL/GenBank/DDBJ databases">
        <title>Genomic sequence for Arabidopsis thaliana BAC T23J18 from chromosome I.</title>
        <authorList>
            <person name="Shinn P."/>
            <person name="Brooks S."/>
            <person name="Buehler E."/>
            <person name="Chao Q."/>
            <person name="Johnson-Hopson C."/>
            <person name="Khan S."/>
            <person name="Kim C."/>
            <person name="Altafi H."/>
            <person name="Bei Q."/>
            <person name="Chin C."/>
            <person name="Chiou J."/>
            <person name="Choi E."/>
            <person name="Conn L."/>
            <person name="Conway A."/>
            <person name="Gonzales A."/>
            <person name="Hansen N."/>
            <person name="Howing B."/>
            <person name="Koo T."/>
            <person name="Lam B."/>
            <person name="Lee J."/>
            <person name="Lenz C."/>
            <person name="Li J."/>
            <person name="Liu A."/>
            <person name="Liu K."/>
            <person name="Liu S."/>
            <person name="Mukharsky N."/>
            <person name="Nguyen M."/>
            <person name="Palm C."/>
            <person name="Pham P."/>
            <person name="Sakano H."/>
            <person name="Schwartz J."/>
            <person name="Southwick A."/>
            <person name="Thaveri A."/>
            <person name="Toriumi M."/>
            <person name="Vaysberg M."/>
            <person name="Yu G."/>
            <person name="Federspiel N.A."/>
            <person name="Theologis A."/>
            <person name="Ecker J.R."/>
        </authorList>
    </citation>
    <scope>NUCLEOTIDE SEQUENCE</scope>
</reference>
<feature type="domain" description="KIB1-4 beta-propeller" evidence="1">
    <location>
        <begin position="507"/>
        <end position="633"/>
    </location>
</feature>
<dbReference type="ExpressionAtlas" id="Q9LPY5">
    <property type="expression patterns" value="baseline"/>
</dbReference>
<sequence>MRGVWLYLKKSLSCCKAQKSTVACDPDKIQIQKKENPSGCSRRSMSNLRDVFVTNGDEGAMQNVSCCSSRSLESSRFVNTVKFEENAGYSDRFKGLLSGASSSDLLPGRCSERFDVVGSDICGFGVLACQKCHERVRDLDAFEAHYLSNHSVVRLLAGDFSRTTVELICNTGYSHKLGKMKGNNISAIFKIQNLQRVVADFEDYRELVKIRANKLSKKHSRCMADGNEFLGFHGTTLSCTLGFSNSSSNLCFSDHCEVCHILRHGFSPKTRPDGIKGVLTASTSSTALESIETDQGRNRGSLIAVVLCRVIAGRVHKPMQTFENSLGFSEFDSLALKVKNVGLSPKLKDGKLAGQVYAQPLYLKGEEDCNLFSLRKPLFVRYYSLLSPITLCSFFFFLMIDALVLGACHLDAEPCGLGMGKLMIAISSDNSMWVLEKKAPVELVEGGKGIVGASHGWVATLKDGVVCLQDDLNPSTSNSDPKRISLPSLRVEMFCIPSSGGHVTGSWDLHKHKLQRVRFRNLAKLTKKEWKLLDSCSRSEHLVESAENETFLVKWYRKKSKDLKRMMTTKAEMLKKKKKKKKKKKEGNAVYTRDIGDLCIFLSKSESFCVSATSSYKSVPSLVRNHVYVQAYDEYGFMDIAKPFDDSWVIPASPDANPNPFYIPPQTIEYTLSTMHPDL</sequence>
<dbReference type="AlphaFoldDB" id="Q9LPY5"/>
<dbReference type="Gene3D" id="3.90.228.10">
    <property type="match status" value="1"/>
</dbReference>
<accession>Q9LPY5</accession>
<dbReference type="SUPFAM" id="SSF56399">
    <property type="entry name" value="ADP-ribosylation"/>
    <property type="match status" value="1"/>
</dbReference>
<dbReference type="Pfam" id="PF03478">
    <property type="entry name" value="Beta-prop_KIB1-4"/>
    <property type="match status" value="1"/>
</dbReference>
<dbReference type="EMBL" id="AC011661">
    <property type="protein sequence ID" value="AAF16645.1"/>
    <property type="molecule type" value="Genomic_DNA"/>
</dbReference>
<reference key="2">
    <citation type="journal article" date="2000" name="Nature">
        <title>Sequence and analysis of chromosome 1 of the plant Arabidopsis thaliana.</title>
        <authorList>
            <person name="Theologis A."/>
            <person name="Ecker J.R."/>
            <person name="Palm C.J."/>
            <person name="Federspiel N.A."/>
            <person name="Kaul S."/>
            <person name="White O."/>
            <person name="Alonso J."/>
            <person name="Altafi H."/>
            <person name="Araujo R."/>
            <person name="Bowman C.L."/>
            <person name="Brooks S.Y."/>
            <person name="Buehler E."/>
            <person name="Chan A."/>
            <person name="Chao Q."/>
            <person name="Chen H."/>
            <person name="Cheuk R.F."/>
            <person name="Chin C.W."/>
            <person name="Chung M.K."/>
            <person name="Conn L."/>
            <person name="Conway A.B."/>
            <person name="Conway A.R."/>
            <person name="Creasy T.H."/>
            <person name="Dewar K."/>
            <person name="Dunn P."/>
            <person name="Etgu P."/>
            <person name="Feldblyum T.V."/>
            <person name="Feng J."/>
            <person name="Fong B."/>
            <person name="Fujii C.Y."/>
            <person name="Gill J.E."/>
            <person name="Goldsmith A.D."/>
            <person name="Haas B."/>
            <person name="Hansen N.F."/>
            <person name="Hughes B."/>
            <person name="Huizar L."/>
            <person name="Hunter J.L."/>
            <person name="Jenkins J."/>
            <person name="Johnson-Hopson C."/>
            <person name="Khan S."/>
            <person name="Khaykin E."/>
            <person name="Kim C.J."/>
            <person name="Koo H.L."/>
            <person name="Kremenetskaia I."/>
            <person name="Kurtz D.B."/>
            <person name="Kwan A."/>
            <person name="Lam B."/>
            <person name="Langin-Hooper S."/>
            <person name="Lee A."/>
            <person name="Lee J.M."/>
            <person name="Lenz C.A."/>
            <person name="Li J.H."/>
            <person name="Li Y."/>
            <person name="Lin X."/>
            <person name="Liu S.X."/>
            <person name="Liu Z.A."/>
            <person name="Luros J.S."/>
            <person name="Maiti R."/>
            <person name="Marziali A."/>
            <person name="Militscher J."/>
            <person name="Miranda M."/>
            <person name="Nguyen M."/>
            <person name="Nierman W.C."/>
            <person name="Osborne B.I."/>
            <person name="Pai G."/>
            <person name="Peterson J."/>
            <person name="Pham P.K."/>
            <person name="Rizzo M."/>
            <person name="Rooney T."/>
            <person name="Rowley D."/>
            <person name="Sakano H."/>
            <person name="Salzberg S.L."/>
            <person name="Schwartz J.R."/>
            <person name="Shinn P."/>
            <person name="Southwick A.M."/>
            <person name="Sun H."/>
            <person name="Tallon L.J."/>
            <person name="Tambunga G."/>
            <person name="Toriumi M.J."/>
            <person name="Town C.D."/>
            <person name="Utterback T."/>
            <person name="Van Aken S."/>
            <person name="Vaysberg M."/>
            <person name="Vysotskaia V.S."/>
            <person name="Walker M."/>
            <person name="Wu D."/>
            <person name="Yu G."/>
            <person name="Fraser C.M."/>
            <person name="Venter J.C."/>
            <person name="Davis R.W."/>
        </authorList>
    </citation>
    <scope>NUCLEOTIDE SEQUENCE [LARGE SCALE GENOMIC DNA]</scope>
    <source>
        <strain>cv. Columbia</strain>
    </source>
</reference>
<evidence type="ECO:0000259" key="1">
    <source>
        <dbReference type="Pfam" id="PF03478"/>
    </source>
</evidence>
<dbReference type="PANTHER" id="PTHR31681:SF107">
    <property type="entry name" value="C2H2-TYPE DOMAIN-CONTAINING PROTEIN"/>
    <property type="match status" value="1"/>
</dbReference>
<dbReference type="GO" id="GO:0003700">
    <property type="term" value="F:DNA-binding transcription factor activity"/>
    <property type="evidence" value="ECO:0000250"/>
    <property type="project" value="TAIR"/>
</dbReference>
<dbReference type="InterPro" id="IPR005174">
    <property type="entry name" value="KIB1-4_b-propeller"/>
</dbReference>
<name>Q9LPY5_ARATH</name>
<reference evidence="2" key="3">
    <citation type="submission" date="2000-06" db="EMBL/GenBank/DDBJ databases">
        <authorList>
            <person name="Cheuk R."/>
            <person name="Shinn P."/>
            <person name="Brooks S."/>
            <person name="Buehler E."/>
            <person name="Chao Q."/>
            <person name="Johnson-Hopson C."/>
            <person name="Khan S."/>
            <person name="Kim C."/>
            <person name="Altafi H."/>
            <person name="Bei B."/>
            <person name="Chin C."/>
            <person name="Chiou J."/>
            <person name="Choi E."/>
            <person name="Conn L."/>
            <person name="Conway A."/>
            <person name="Gonzalez A."/>
            <person name="Hansen N."/>
            <person name="Howing B."/>
            <person name="Koo T."/>
            <person name="Lam B."/>
            <person name="Lee J."/>
            <person name="Lenz C."/>
            <person name="Li J."/>
            <person name="Liu A."/>
            <person name="Liu J."/>
            <person name="Liu S."/>
            <person name="Mukharsky N."/>
            <person name="Nguyen M."/>
            <person name="Palm C."/>
            <person name="Pham P."/>
            <person name="Sakano H."/>
            <person name="Schwartz J."/>
            <person name="Southwick A."/>
            <person name="Thaveri A."/>
            <person name="Toriumi M."/>
            <person name="Vaysberg M."/>
            <person name="Yu G."/>
            <person name="Davis R."/>
            <person name="Federspiel N."/>
            <person name="Theologis A."/>
            <person name="Ecker J."/>
        </authorList>
    </citation>
    <scope>NUCLEOTIDE SEQUENCE</scope>
</reference>
<reference evidence="2" key="4">
    <citation type="submission" date="2000-10" db="EMBL/GenBank/DDBJ databases">
        <authorList>
            <person name="Chao Q."/>
            <person name="Brooks S."/>
            <person name="Buehler E."/>
            <person name="Johnson-Hopson C."/>
            <person name="Khan S."/>
            <person name="Kim C."/>
            <person name="Shinn P."/>
            <person name="Altafi H."/>
            <person name="Bei B."/>
            <person name="Chin C."/>
            <person name="Chiou J."/>
            <person name="Choi E."/>
            <person name="Conn L."/>
            <person name="Conway A."/>
            <person name="Gonzalez A."/>
            <person name="Hansen N."/>
            <person name="Howing B."/>
            <person name="Koo T."/>
            <person name="Lam B."/>
            <person name="Lee J."/>
            <person name="Lenz C."/>
            <person name="Li J."/>
            <person name="Liu A."/>
            <person name="Liu J."/>
            <person name="Liu S."/>
            <person name="Mukharsky N."/>
            <person name="Nguyen M."/>
            <person name="Palm C."/>
            <person name="Pham P."/>
            <person name="Sakano H."/>
            <person name="Schwartz J."/>
            <person name="Southwick A."/>
            <person name="Thaveri A."/>
            <person name="Toriumi M."/>
            <person name="Vaysberg M."/>
            <person name="Yu G."/>
            <person name="Davis R."/>
            <person name="Federspiel N."/>
            <person name="Theologis A."/>
            <person name="Ecker J."/>
        </authorList>
    </citation>
    <scope>NUCLEOTIDE SEQUENCE</scope>
</reference>